<accession>A0ABQ9BRP4</accession>
<organism evidence="2 3">
    <name type="scientific">Salix suchowensis</name>
    <dbReference type="NCBI Taxonomy" id="1278906"/>
    <lineage>
        <taxon>Eukaryota</taxon>
        <taxon>Viridiplantae</taxon>
        <taxon>Streptophyta</taxon>
        <taxon>Embryophyta</taxon>
        <taxon>Tracheophyta</taxon>
        <taxon>Spermatophyta</taxon>
        <taxon>Magnoliopsida</taxon>
        <taxon>eudicotyledons</taxon>
        <taxon>Gunneridae</taxon>
        <taxon>Pentapetalae</taxon>
        <taxon>rosids</taxon>
        <taxon>fabids</taxon>
        <taxon>Malpighiales</taxon>
        <taxon>Salicaceae</taxon>
        <taxon>Saliceae</taxon>
        <taxon>Salix</taxon>
    </lineage>
</organism>
<protein>
    <submittedName>
        <fullName evidence="2">Uncharacterized protein</fullName>
    </submittedName>
</protein>
<proteinExistence type="predicted"/>
<name>A0ABQ9BRP4_9ROSI</name>
<reference evidence="2" key="2">
    <citation type="journal article" date="2023" name="Int. J. Mol. Sci.">
        <title>De Novo Assembly and Annotation of 11 Diverse Shrub Willow (Salix) Genomes Reveals Novel Gene Organization in Sex-Linked Regions.</title>
        <authorList>
            <person name="Hyden B."/>
            <person name="Feng K."/>
            <person name="Yates T.B."/>
            <person name="Jawdy S."/>
            <person name="Cereghino C."/>
            <person name="Smart L.B."/>
            <person name="Muchero W."/>
        </authorList>
    </citation>
    <scope>NUCLEOTIDE SEQUENCE</scope>
    <source>
        <tissue evidence="2">Shoot tip</tissue>
    </source>
</reference>
<evidence type="ECO:0000256" key="1">
    <source>
        <dbReference type="SAM" id="MobiDB-lite"/>
    </source>
</evidence>
<evidence type="ECO:0000313" key="3">
    <source>
        <dbReference type="Proteomes" id="UP001141253"/>
    </source>
</evidence>
<keyword evidence="3" id="KW-1185">Reference proteome</keyword>
<comment type="caution">
    <text evidence="2">The sequence shown here is derived from an EMBL/GenBank/DDBJ whole genome shotgun (WGS) entry which is preliminary data.</text>
</comment>
<feature type="region of interest" description="Disordered" evidence="1">
    <location>
        <begin position="1"/>
        <end position="33"/>
    </location>
</feature>
<sequence>MSIGMPNDKASSHSDSDMHNSSSNSGVEMDECGDLADFDSSPLDLSLINFSFKNLSQLASINHDVLLGKDPAKFSPSGAPNT</sequence>
<reference evidence="2" key="1">
    <citation type="submission" date="2022-10" db="EMBL/GenBank/DDBJ databases">
        <authorList>
            <person name="Hyden B.L."/>
            <person name="Feng K."/>
            <person name="Yates T."/>
            <person name="Jawdy S."/>
            <person name="Smart L.B."/>
            <person name="Muchero W."/>
        </authorList>
    </citation>
    <scope>NUCLEOTIDE SEQUENCE</scope>
    <source>
        <tissue evidence="2">Shoot tip</tissue>
    </source>
</reference>
<dbReference type="Proteomes" id="UP001141253">
    <property type="component" value="Chromosome 2"/>
</dbReference>
<gene>
    <name evidence="2" type="ORF">OIU77_024142</name>
</gene>
<dbReference type="EMBL" id="JAPFFI010000006">
    <property type="protein sequence ID" value="KAJ6389843.1"/>
    <property type="molecule type" value="Genomic_DNA"/>
</dbReference>
<evidence type="ECO:0000313" key="2">
    <source>
        <dbReference type="EMBL" id="KAJ6389843.1"/>
    </source>
</evidence>